<dbReference type="InterPro" id="IPR005467">
    <property type="entry name" value="His_kinase_dom"/>
</dbReference>
<keyword evidence="8" id="KW-0418">Kinase</keyword>
<evidence type="ECO:0000256" key="5">
    <source>
        <dbReference type="ARBA" id="ARBA00022553"/>
    </source>
</evidence>
<feature type="transmembrane region" description="Helical" evidence="12">
    <location>
        <begin position="328"/>
        <end position="351"/>
    </location>
</feature>
<keyword evidence="4" id="KW-1003">Cell membrane</keyword>
<dbReference type="InterPro" id="IPR036097">
    <property type="entry name" value="HisK_dim/P_sf"/>
</dbReference>
<dbReference type="InterPro" id="IPR029151">
    <property type="entry name" value="Sensor-like_sf"/>
</dbReference>
<dbReference type="Pfam" id="PF00512">
    <property type="entry name" value="HisKA"/>
    <property type="match status" value="1"/>
</dbReference>
<feature type="transmembrane region" description="Helical" evidence="12">
    <location>
        <begin position="20"/>
        <end position="43"/>
    </location>
</feature>
<dbReference type="InterPro" id="IPR003661">
    <property type="entry name" value="HisK_dim/P_dom"/>
</dbReference>
<gene>
    <name evidence="15" type="ORF">FHK82_03775</name>
</gene>
<dbReference type="Gene3D" id="1.10.287.130">
    <property type="match status" value="1"/>
</dbReference>
<dbReference type="GO" id="GO:0000155">
    <property type="term" value="F:phosphorelay sensor kinase activity"/>
    <property type="evidence" value="ECO:0007669"/>
    <property type="project" value="InterPro"/>
</dbReference>
<organism evidence="15 16">
    <name type="scientific">Sedimenticola thiotaurini</name>
    <dbReference type="NCBI Taxonomy" id="1543721"/>
    <lineage>
        <taxon>Bacteria</taxon>
        <taxon>Pseudomonadati</taxon>
        <taxon>Pseudomonadota</taxon>
        <taxon>Gammaproteobacteria</taxon>
        <taxon>Chromatiales</taxon>
        <taxon>Sedimenticolaceae</taxon>
        <taxon>Sedimenticola</taxon>
    </lineage>
</organism>
<protein>
    <recommendedName>
        <fullName evidence="3">histidine kinase</fullName>
        <ecNumber evidence="3">2.7.13.3</ecNumber>
    </recommendedName>
</protein>
<dbReference type="PANTHER" id="PTHR43065:SF22">
    <property type="entry name" value="HISTIDINE KINASE"/>
    <property type="match status" value="1"/>
</dbReference>
<evidence type="ECO:0000256" key="6">
    <source>
        <dbReference type="ARBA" id="ARBA00022679"/>
    </source>
</evidence>
<feature type="domain" description="Histidine kinase" evidence="13">
    <location>
        <begin position="463"/>
        <end position="676"/>
    </location>
</feature>
<dbReference type="PANTHER" id="PTHR43065">
    <property type="entry name" value="SENSOR HISTIDINE KINASE"/>
    <property type="match status" value="1"/>
</dbReference>
<dbReference type="SUPFAM" id="SSF103190">
    <property type="entry name" value="Sensory domain-like"/>
    <property type="match status" value="1"/>
</dbReference>
<dbReference type="AlphaFoldDB" id="A0A558DBW3"/>
<evidence type="ECO:0000256" key="10">
    <source>
        <dbReference type="ARBA" id="ARBA00023136"/>
    </source>
</evidence>
<dbReference type="InterPro" id="IPR004358">
    <property type="entry name" value="Sig_transdc_His_kin-like_C"/>
</dbReference>
<dbReference type="Pfam" id="PF02518">
    <property type="entry name" value="HATPase_c"/>
    <property type="match status" value="1"/>
</dbReference>
<dbReference type="CDD" id="cd00082">
    <property type="entry name" value="HisKA"/>
    <property type="match status" value="1"/>
</dbReference>
<evidence type="ECO:0000256" key="12">
    <source>
        <dbReference type="SAM" id="Phobius"/>
    </source>
</evidence>
<evidence type="ECO:0000259" key="13">
    <source>
        <dbReference type="PROSITE" id="PS50109"/>
    </source>
</evidence>
<feature type="domain" description="HAMP" evidence="14">
    <location>
        <begin position="355"/>
        <end position="407"/>
    </location>
</feature>
<dbReference type="SMART" id="SM00387">
    <property type="entry name" value="HATPase_c"/>
    <property type="match status" value="1"/>
</dbReference>
<keyword evidence="5" id="KW-0597">Phosphoprotein</keyword>
<reference evidence="15 16" key="1">
    <citation type="submission" date="2019-07" db="EMBL/GenBank/DDBJ databases">
        <title>The pathways for chlorine oxyanion respiration interact through the shared metabolite chlorate.</title>
        <authorList>
            <person name="Barnum T.P."/>
            <person name="Cheng Y."/>
            <person name="Hill K.A."/>
            <person name="Lucas L.N."/>
            <person name="Carlson H.K."/>
            <person name="Coates J.D."/>
        </authorList>
    </citation>
    <scope>NUCLEOTIDE SEQUENCE [LARGE SCALE GENOMIC DNA]</scope>
    <source>
        <strain evidence="15">BK-3</strain>
    </source>
</reference>
<dbReference type="Pfam" id="PF17202">
    <property type="entry name" value="sCache_3_3"/>
    <property type="match status" value="1"/>
</dbReference>
<sequence length="708" mass="79139">MSLFPQVLDRIKGSLRYKLLALVLFPILLIMPIALVLAIYWGANTTYDQLYLKVNTDLSVSHDIFRRIRQDYLGQLGRLTESYAFRTALEAKDSVSVTAQLHTLKMTSGFSYLRLLDQRGQDALSQQTADPGYALSPSLQAALQGEPRVGIEIFNQTELQRLSAAFAKQYQLPLVPTPKARPTKRTVEDRAMMIRAVHPVRDLSGKLVAVVDGGVSLNDNFSFVDTISDLVYGPGSLPKGSIGTVTVFIDDVRITTNVPLRPGERALGTRVSNEVRTNVLDRGETWIDRAFVVNDWYLSAYEPIVDVYGNRVGMLYAGFLEKPFRNQLWQALAILVLLFLVLMGLSSLLAVQGAKSIFKPLETMSRVVRATRAGKAKRIGPVLSRDEIGELAREFDAMLDLLAERNQQIQIWADQLEDKVKERTAELQSKNQDLQRTIRALRETRQQLVVAEKLAALGELTAGVAHEINNPTAVMLGNLDVIRDELGAALQPVQNEIQLVVEQIYRIRDIVNNLLQYSRPDEYAGYLSHIDVNEVIEHTLALVRHLRKKVEFEISLALEADRQVELNEQELQQVLVNLVVNAIHSLKGSVGVIKISSRNWSDKGIQIQVQDNGAGMDDDQMGRIFNPFYSTKQQGEGTGLGLSVSYGLIRRYGGNITVESVVGKGSSFTVWLLTEPVMASDEETIEEQLHSMHRQQSLEDETSLEAFL</sequence>
<dbReference type="SMART" id="SM00304">
    <property type="entry name" value="HAMP"/>
    <property type="match status" value="1"/>
</dbReference>
<evidence type="ECO:0000259" key="14">
    <source>
        <dbReference type="PROSITE" id="PS50885"/>
    </source>
</evidence>
<keyword evidence="6" id="KW-0808">Transferase</keyword>
<dbReference type="PRINTS" id="PR00344">
    <property type="entry name" value="BCTRLSENSOR"/>
</dbReference>
<dbReference type="InterPro" id="IPR003594">
    <property type="entry name" value="HATPase_dom"/>
</dbReference>
<evidence type="ECO:0000256" key="8">
    <source>
        <dbReference type="ARBA" id="ARBA00022777"/>
    </source>
</evidence>
<keyword evidence="9 12" id="KW-1133">Transmembrane helix</keyword>
<dbReference type="SUPFAM" id="SSF55874">
    <property type="entry name" value="ATPase domain of HSP90 chaperone/DNA topoisomerase II/histidine kinase"/>
    <property type="match status" value="1"/>
</dbReference>
<dbReference type="Pfam" id="PF00672">
    <property type="entry name" value="HAMP"/>
    <property type="match status" value="1"/>
</dbReference>
<evidence type="ECO:0000256" key="4">
    <source>
        <dbReference type="ARBA" id="ARBA00022475"/>
    </source>
</evidence>
<comment type="catalytic activity">
    <reaction evidence="1">
        <text>ATP + protein L-histidine = ADP + protein N-phospho-L-histidine.</text>
        <dbReference type="EC" id="2.7.13.3"/>
    </reaction>
</comment>
<dbReference type="EC" id="2.7.13.3" evidence="3"/>
<dbReference type="Gene3D" id="6.10.340.10">
    <property type="match status" value="1"/>
</dbReference>
<accession>A0A558DBW3</accession>
<dbReference type="CDD" id="cd06225">
    <property type="entry name" value="HAMP"/>
    <property type="match status" value="1"/>
</dbReference>
<evidence type="ECO:0000256" key="3">
    <source>
        <dbReference type="ARBA" id="ARBA00012438"/>
    </source>
</evidence>
<keyword evidence="7 12" id="KW-0812">Transmembrane</keyword>
<feature type="coiled-coil region" evidence="11">
    <location>
        <begin position="413"/>
        <end position="451"/>
    </location>
</feature>
<dbReference type="InterPro" id="IPR033463">
    <property type="entry name" value="sCache_3"/>
</dbReference>
<evidence type="ECO:0000256" key="1">
    <source>
        <dbReference type="ARBA" id="ARBA00000085"/>
    </source>
</evidence>
<dbReference type="PROSITE" id="PS50109">
    <property type="entry name" value="HIS_KIN"/>
    <property type="match status" value="1"/>
</dbReference>
<evidence type="ECO:0000313" key="15">
    <source>
        <dbReference type="EMBL" id="TVT58500.1"/>
    </source>
</evidence>
<keyword evidence="10 12" id="KW-0472">Membrane</keyword>
<comment type="subcellular location">
    <subcellularLocation>
        <location evidence="2">Cell membrane</location>
        <topology evidence="2">Multi-pass membrane protein</topology>
    </subcellularLocation>
</comment>
<name>A0A558DBW3_9GAMM</name>
<keyword evidence="11" id="KW-0175">Coiled coil</keyword>
<evidence type="ECO:0000256" key="7">
    <source>
        <dbReference type="ARBA" id="ARBA00022692"/>
    </source>
</evidence>
<dbReference type="Gene3D" id="3.30.565.10">
    <property type="entry name" value="Histidine kinase-like ATPase, C-terminal domain"/>
    <property type="match status" value="1"/>
</dbReference>
<dbReference type="Proteomes" id="UP000317355">
    <property type="component" value="Unassembled WGS sequence"/>
</dbReference>
<dbReference type="SMART" id="SM00388">
    <property type="entry name" value="HisKA"/>
    <property type="match status" value="1"/>
</dbReference>
<evidence type="ECO:0000256" key="9">
    <source>
        <dbReference type="ARBA" id="ARBA00022989"/>
    </source>
</evidence>
<dbReference type="PROSITE" id="PS50885">
    <property type="entry name" value="HAMP"/>
    <property type="match status" value="1"/>
</dbReference>
<dbReference type="InterPro" id="IPR036890">
    <property type="entry name" value="HATPase_C_sf"/>
</dbReference>
<evidence type="ECO:0000256" key="2">
    <source>
        <dbReference type="ARBA" id="ARBA00004651"/>
    </source>
</evidence>
<dbReference type="GO" id="GO:0005886">
    <property type="term" value="C:plasma membrane"/>
    <property type="evidence" value="ECO:0007669"/>
    <property type="project" value="UniProtKB-SubCell"/>
</dbReference>
<dbReference type="SUPFAM" id="SSF47384">
    <property type="entry name" value="Homodimeric domain of signal transducing histidine kinase"/>
    <property type="match status" value="1"/>
</dbReference>
<dbReference type="InterPro" id="IPR003660">
    <property type="entry name" value="HAMP_dom"/>
</dbReference>
<proteinExistence type="predicted"/>
<comment type="caution">
    <text evidence="15">The sequence shown here is derived from an EMBL/GenBank/DDBJ whole genome shotgun (WGS) entry which is preliminary data.</text>
</comment>
<dbReference type="SUPFAM" id="SSF158472">
    <property type="entry name" value="HAMP domain-like"/>
    <property type="match status" value="1"/>
</dbReference>
<evidence type="ECO:0000313" key="16">
    <source>
        <dbReference type="Proteomes" id="UP000317355"/>
    </source>
</evidence>
<evidence type="ECO:0000256" key="11">
    <source>
        <dbReference type="SAM" id="Coils"/>
    </source>
</evidence>
<dbReference type="EMBL" id="VMRY01000009">
    <property type="protein sequence ID" value="TVT58500.1"/>
    <property type="molecule type" value="Genomic_DNA"/>
</dbReference>